<dbReference type="PANTHER" id="PTHR42964:SF1">
    <property type="entry name" value="POLYKETIDE BIOSYNTHESIS ENOYL-COA HYDRATASE PKSH-RELATED"/>
    <property type="match status" value="1"/>
</dbReference>
<reference evidence="2 3" key="1">
    <citation type="submission" date="2013-03" db="EMBL/GenBank/DDBJ databases">
        <title>Salinisphaera hydrothermalis C41B8 Genome Sequencing.</title>
        <authorList>
            <person name="Li C."/>
            <person name="Lai Q."/>
            <person name="Shao Z."/>
        </authorList>
    </citation>
    <scope>NUCLEOTIDE SEQUENCE [LARGE SCALE GENOMIC DNA]</scope>
    <source>
        <strain evidence="2 3">C41B8</strain>
    </source>
</reference>
<dbReference type="InterPro" id="IPR051683">
    <property type="entry name" value="Enoyl-CoA_Hydratase/Isomerase"/>
</dbReference>
<name>A0A084IPF5_SALHC</name>
<dbReference type="GO" id="GO:0016853">
    <property type="term" value="F:isomerase activity"/>
    <property type="evidence" value="ECO:0007669"/>
    <property type="project" value="UniProtKB-KW"/>
</dbReference>
<dbReference type="InterPro" id="IPR001753">
    <property type="entry name" value="Enoyl-CoA_hydra/iso"/>
</dbReference>
<evidence type="ECO:0000256" key="1">
    <source>
        <dbReference type="ARBA" id="ARBA00005254"/>
    </source>
</evidence>
<dbReference type="STRING" id="1304275.C41B8_03201"/>
<dbReference type="Gene3D" id="3.90.226.10">
    <property type="entry name" value="2-enoyl-CoA Hydratase, Chain A, domain 1"/>
    <property type="match status" value="1"/>
</dbReference>
<keyword evidence="2" id="KW-0413">Isomerase</keyword>
<dbReference type="EMBL" id="APNK01000003">
    <property type="protein sequence ID" value="KEZ78589.1"/>
    <property type="molecule type" value="Genomic_DNA"/>
</dbReference>
<dbReference type="AlphaFoldDB" id="A0A084IPF5"/>
<dbReference type="CDD" id="cd06558">
    <property type="entry name" value="crotonase-like"/>
    <property type="match status" value="1"/>
</dbReference>
<organism evidence="2 3">
    <name type="scientific">Salinisphaera hydrothermalis (strain C41B8)</name>
    <dbReference type="NCBI Taxonomy" id="1304275"/>
    <lineage>
        <taxon>Bacteria</taxon>
        <taxon>Pseudomonadati</taxon>
        <taxon>Pseudomonadota</taxon>
        <taxon>Gammaproteobacteria</taxon>
        <taxon>Salinisphaerales</taxon>
        <taxon>Salinisphaeraceae</taxon>
        <taxon>Salinisphaera</taxon>
    </lineage>
</organism>
<protein>
    <submittedName>
        <fullName evidence="2">Enoyl-CoA hydratase/isomerase</fullName>
    </submittedName>
</protein>
<accession>A0A084IPF5</accession>
<dbReference type="SUPFAM" id="SSF52096">
    <property type="entry name" value="ClpP/crotonase"/>
    <property type="match status" value="1"/>
</dbReference>
<evidence type="ECO:0000313" key="2">
    <source>
        <dbReference type="EMBL" id="KEZ78589.1"/>
    </source>
</evidence>
<dbReference type="RefSeq" id="WP_051882933.1">
    <property type="nucleotide sequence ID" value="NZ_APNK01000003.1"/>
</dbReference>
<gene>
    <name evidence="2" type="ORF">C41B8_03201</name>
</gene>
<keyword evidence="3" id="KW-1185">Reference proteome</keyword>
<dbReference type="Pfam" id="PF00378">
    <property type="entry name" value="ECH_1"/>
    <property type="match status" value="1"/>
</dbReference>
<dbReference type="PATRIC" id="fig|1304275.5.peg.649"/>
<dbReference type="PANTHER" id="PTHR42964">
    <property type="entry name" value="ENOYL-COA HYDRATASE"/>
    <property type="match status" value="1"/>
</dbReference>
<dbReference type="eggNOG" id="COG1024">
    <property type="taxonomic scope" value="Bacteria"/>
</dbReference>
<dbReference type="OrthoDB" id="9807606at2"/>
<proteinExistence type="inferred from homology"/>
<evidence type="ECO:0000313" key="3">
    <source>
        <dbReference type="Proteomes" id="UP000028302"/>
    </source>
</evidence>
<comment type="caution">
    <text evidence="2">The sequence shown here is derived from an EMBL/GenBank/DDBJ whole genome shotgun (WGS) entry which is preliminary data.</text>
</comment>
<comment type="similarity">
    <text evidence="1">Belongs to the enoyl-CoA hydratase/isomerase family.</text>
</comment>
<dbReference type="Proteomes" id="UP000028302">
    <property type="component" value="Unassembled WGS sequence"/>
</dbReference>
<sequence length="252" mass="27216">MPAKTVLPIRVTRVGTTTQVVLARPDKRNALSAGLVEALIETVATAERDGTRLLTLRGEGKNFSAGFDFSGFENESEGDLLRRFVRIEQLLQALAHASFDTVAYAHGRNFGAGVDLLAVCNRRWASPEASFRMPGLGFGLVLGSRRFADIVGADWAREVLHDGVTFDAATARERGFVTDLVAAENVATRLNAVAAPDLSADAADRLFRVVRRDTRDADMAELVASAAEPGLKDRMRAYREAAAAQAQQKKAS</sequence>
<dbReference type="InterPro" id="IPR029045">
    <property type="entry name" value="ClpP/crotonase-like_dom_sf"/>
</dbReference>